<reference evidence="2 3" key="1">
    <citation type="journal article" date="2016" name="Genome Biol. Evol.">
        <title>Divergent and convergent evolution of fungal pathogenicity.</title>
        <authorList>
            <person name="Shang Y."/>
            <person name="Xiao G."/>
            <person name="Zheng P."/>
            <person name="Cen K."/>
            <person name="Zhan S."/>
            <person name="Wang C."/>
        </authorList>
    </citation>
    <scope>NUCLEOTIDE SEQUENCE [LARGE SCALE GENOMIC DNA]</scope>
    <source>
        <strain evidence="2 3">RCEF 1005</strain>
    </source>
</reference>
<proteinExistence type="predicted"/>
<gene>
    <name evidence="2" type="ORF">LEL_10519</name>
</gene>
<accession>A0A162MSU8</accession>
<dbReference type="Proteomes" id="UP000076881">
    <property type="component" value="Unassembled WGS sequence"/>
</dbReference>
<feature type="compositionally biased region" description="Polar residues" evidence="1">
    <location>
        <begin position="79"/>
        <end position="104"/>
    </location>
</feature>
<evidence type="ECO:0000256" key="1">
    <source>
        <dbReference type="SAM" id="MobiDB-lite"/>
    </source>
</evidence>
<organism evidence="2 3">
    <name type="scientific">Akanthomyces lecanii RCEF 1005</name>
    <dbReference type="NCBI Taxonomy" id="1081108"/>
    <lineage>
        <taxon>Eukaryota</taxon>
        <taxon>Fungi</taxon>
        <taxon>Dikarya</taxon>
        <taxon>Ascomycota</taxon>
        <taxon>Pezizomycotina</taxon>
        <taxon>Sordariomycetes</taxon>
        <taxon>Hypocreomycetidae</taxon>
        <taxon>Hypocreales</taxon>
        <taxon>Cordycipitaceae</taxon>
        <taxon>Akanthomyces</taxon>
        <taxon>Cordyceps confragosa</taxon>
    </lineage>
</organism>
<comment type="caution">
    <text evidence="2">The sequence shown here is derived from an EMBL/GenBank/DDBJ whole genome shotgun (WGS) entry which is preliminary data.</text>
</comment>
<keyword evidence="3" id="KW-1185">Reference proteome</keyword>
<evidence type="ECO:0000313" key="2">
    <source>
        <dbReference type="EMBL" id="OAA66420.1"/>
    </source>
</evidence>
<dbReference type="AlphaFoldDB" id="A0A162MSU8"/>
<name>A0A162MSU8_CORDF</name>
<dbReference type="OrthoDB" id="1577640at2759"/>
<feature type="region of interest" description="Disordered" evidence="1">
    <location>
        <begin position="72"/>
        <end position="115"/>
    </location>
</feature>
<dbReference type="EMBL" id="AZHF01000013">
    <property type="protein sequence ID" value="OAA66420.1"/>
    <property type="molecule type" value="Genomic_DNA"/>
</dbReference>
<protein>
    <submittedName>
        <fullName evidence="2">Uncharacterized protein</fullName>
    </submittedName>
</protein>
<sequence>MTGNKVKHSDVAQVLAPRQRLFTRAPKTSGTIELGNAGAVIFGYNSTFRLRWPNKGDPDEGDILTDSLEETSDFHDSAIGTSPVPTTTDSRSEAQASTSPSRTTAVPPARAGTSEATALGASVAQESARHSCMSLLLHQHAPGGTSVQATDNPLDHLIQLLPPEQTDDRTPVDFFEYLRCKRFKRHGIDAGEVPGGKPRIIMDGFSAHEELDFIWYCHASTLFLSAFLLILVT</sequence>
<evidence type="ECO:0000313" key="3">
    <source>
        <dbReference type="Proteomes" id="UP000076881"/>
    </source>
</evidence>